<protein>
    <submittedName>
        <fullName evidence="2">Uncharacterized protein</fullName>
    </submittedName>
</protein>
<evidence type="ECO:0000313" key="3">
    <source>
        <dbReference type="Proteomes" id="UP000037696"/>
    </source>
</evidence>
<name>A0A0M8PCD1_9EURO</name>
<reference evidence="2 3" key="1">
    <citation type="submission" date="2015-08" db="EMBL/GenBank/DDBJ databases">
        <title>Genome sequencing of Penicillium nordicum.</title>
        <authorList>
            <person name="Nguyen H.D."/>
            <person name="Seifert K.A."/>
        </authorList>
    </citation>
    <scope>NUCLEOTIDE SEQUENCE [LARGE SCALE GENOMIC DNA]</scope>
    <source>
        <strain evidence="2 3">DAOMC 185683</strain>
    </source>
</reference>
<evidence type="ECO:0000313" key="2">
    <source>
        <dbReference type="EMBL" id="KOS48027.1"/>
    </source>
</evidence>
<keyword evidence="3" id="KW-1185">Reference proteome</keyword>
<dbReference type="Proteomes" id="UP000037696">
    <property type="component" value="Unassembled WGS sequence"/>
</dbReference>
<organism evidence="2 3">
    <name type="scientific">Penicillium nordicum</name>
    <dbReference type="NCBI Taxonomy" id="229535"/>
    <lineage>
        <taxon>Eukaryota</taxon>
        <taxon>Fungi</taxon>
        <taxon>Dikarya</taxon>
        <taxon>Ascomycota</taxon>
        <taxon>Pezizomycotina</taxon>
        <taxon>Eurotiomycetes</taxon>
        <taxon>Eurotiomycetidae</taxon>
        <taxon>Eurotiales</taxon>
        <taxon>Aspergillaceae</taxon>
        <taxon>Penicillium</taxon>
    </lineage>
</organism>
<accession>A0A0M8PCD1</accession>
<evidence type="ECO:0000256" key="1">
    <source>
        <dbReference type="SAM" id="MobiDB-lite"/>
    </source>
</evidence>
<sequence>MAERPATVDAGPPPPLRPGEISPNHARNGHHARNVAFKRWRRERQAAEAMEARRTRIEAEVLREHVDLQVERRMTKILSSAFQGCSTYMVVPVVAVVVVPVMHVGVVSTGPMRVPPTIGPLFLPLMRTLAVPVLNRPPLTEPLEMFLQQSRLPQMLKALSHSTHLPSSLSSIQRQRVPSIIIYEYGLGVRLLHLYITRLAIWTYKKRPQTPIITQTCIPVDVSPMYSCKLNNKIDFVATYGVLDLIYPLFIFSG</sequence>
<dbReference type="AlphaFoldDB" id="A0A0M8PCD1"/>
<gene>
    <name evidence="2" type="ORF">ACN38_g984</name>
</gene>
<proteinExistence type="predicted"/>
<feature type="region of interest" description="Disordered" evidence="1">
    <location>
        <begin position="1"/>
        <end position="30"/>
    </location>
</feature>
<comment type="caution">
    <text evidence="2">The sequence shown here is derived from an EMBL/GenBank/DDBJ whole genome shotgun (WGS) entry which is preliminary data.</text>
</comment>
<dbReference type="EMBL" id="LHQQ01000009">
    <property type="protein sequence ID" value="KOS48027.1"/>
    <property type="molecule type" value="Genomic_DNA"/>
</dbReference>